<sequence length="123" mass="13593">MNDILHSMPNDMGTPIPTSRIPNVPLGQNSKGNYNEQDKMGKAATDSTSNGNTNGVQDIALNSTNQPGSEKSTETTEEQENETFRQNSIEKDTQEDRTSLKDVETQLLNENTEQVYNLNAAFI</sequence>
<accession>A0A9W8DX73</accession>
<evidence type="ECO:0000313" key="2">
    <source>
        <dbReference type="EMBL" id="KAJ1921592.1"/>
    </source>
</evidence>
<keyword evidence="3" id="KW-1185">Reference proteome</keyword>
<comment type="caution">
    <text evidence="2">The sequence shown here is derived from an EMBL/GenBank/DDBJ whole genome shotgun (WGS) entry which is preliminary data.</text>
</comment>
<feature type="compositionally biased region" description="Polar residues" evidence="1">
    <location>
        <begin position="16"/>
        <end position="35"/>
    </location>
</feature>
<dbReference type="Proteomes" id="UP001150538">
    <property type="component" value="Unassembled WGS sequence"/>
</dbReference>
<name>A0A9W8DX73_9FUNG</name>
<gene>
    <name evidence="2" type="ORF">H4219_000630</name>
</gene>
<feature type="compositionally biased region" description="Polar residues" evidence="1">
    <location>
        <begin position="45"/>
        <end position="69"/>
    </location>
</feature>
<organism evidence="2 3">
    <name type="scientific">Mycoemilia scoparia</name>
    <dbReference type="NCBI Taxonomy" id="417184"/>
    <lineage>
        <taxon>Eukaryota</taxon>
        <taxon>Fungi</taxon>
        <taxon>Fungi incertae sedis</taxon>
        <taxon>Zoopagomycota</taxon>
        <taxon>Kickxellomycotina</taxon>
        <taxon>Kickxellomycetes</taxon>
        <taxon>Kickxellales</taxon>
        <taxon>Kickxellaceae</taxon>
        <taxon>Mycoemilia</taxon>
    </lineage>
</organism>
<dbReference type="EMBL" id="JANBPU010000004">
    <property type="protein sequence ID" value="KAJ1921592.1"/>
    <property type="molecule type" value="Genomic_DNA"/>
</dbReference>
<evidence type="ECO:0000313" key="3">
    <source>
        <dbReference type="Proteomes" id="UP001150538"/>
    </source>
</evidence>
<feature type="region of interest" description="Disordered" evidence="1">
    <location>
        <begin position="1"/>
        <end position="98"/>
    </location>
</feature>
<protein>
    <submittedName>
        <fullName evidence="2">Uncharacterized protein</fullName>
    </submittedName>
</protein>
<dbReference type="AlphaFoldDB" id="A0A9W8DX73"/>
<reference evidence="2" key="1">
    <citation type="submission" date="2022-07" db="EMBL/GenBank/DDBJ databases">
        <title>Phylogenomic reconstructions and comparative analyses of Kickxellomycotina fungi.</title>
        <authorList>
            <person name="Reynolds N.K."/>
            <person name="Stajich J.E."/>
            <person name="Barry K."/>
            <person name="Grigoriev I.V."/>
            <person name="Crous P."/>
            <person name="Smith M.E."/>
        </authorList>
    </citation>
    <scope>NUCLEOTIDE SEQUENCE</scope>
    <source>
        <strain evidence="2">NBRC 100468</strain>
    </source>
</reference>
<evidence type="ECO:0000256" key="1">
    <source>
        <dbReference type="SAM" id="MobiDB-lite"/>
    </source>
</evidence>
<feature type="compositionally biased region" description="Basic and acidic residues" evidence="1">
    <location>
        <begin position="88"/>
        <end position="98"/>
    </location>
</feature>
<proteinExistence type="predicted"/>